<dbReference type="Proteomes" id="UP000231742">
    <property type="component" value="Unassembled WGS sequence"/>
</dbReference>
<dbReference type="InterPro" id="IPR014718">
    <property type="entry name" value="GH-type_carb-bd"/>
</dbReference>
<accession>A0A2M9D5A8</accession>
<dbReference type="Gene3D" id="2.70.98.10">
    <property type="match status" value="1"/>
</dbReference>
<evidence type="ECO:0000313" key="2">
    <source>
        <dbReference type="Proteomes" id="UP000231742"/>
    </source>
</evidence>
<dbReference type="GO" id="GO:0030246">
    <property type="term" value="F:carbohydrate binding"/>
    <property type="evidence" value="ECO:0007669"/>
    <property type="project" value="InterPro"/>
</dbReference>
<protein>
    <submittedName>
        <fullName evidence="1">Uncharacterized protein DUF4432</fullName>
    </submittedName>
</protein>
<proteinExistence type="predicted"/>
<dbReference type="AlphaFoldDB" id="A0A2M9D5A8"/>
<dbReference type="CDD" id="cd09023">
    <property type="entry name" value="Aldose_epim_Ec_c4013"/>
    <property type="match status" value="1"/>
</dbReference>
<dbReference type="OrthoDB" id="9791280at2"/>
<dbReference type="EMBL" id="PGFH01000001">
    <property type="protein sequence ID" value="PJJ80905.1"/>
    <property type="molecule type" value="Genomic_DNA"/>
</dbReference>
<keyword evidence="2" id="KW-1185">Reference proteome</keyword>
<name>A0A2M9D5A8_9MICO</name>
<dbReference type="InterPro" id="IPR027839">
    <property type="entry name" value="DUF4432"/>
</dbReference>
<gene>
    <name evidence="1" type="ORF">CLV85_0072</name>
</gene>
<dbReference type="Pfam" id="PF14486">
    <property type="entry name" value="DUF4432"/>
    <property type="match status" value="1"/>
</dbReference>
<dbReference type="RefSeq" id="WP_100387644.1">
    <property type="nucleotide sequence ID" value="NZ_BMZU01000001.1"/>
</dbReference>
<organism evidence="1 2">
    <name type="scientific">Salinibacterium amurskyense</name>
    <dbReference type="NCBI Taxonomy" id="205941"/>
    <lineage>
        <taxon>Bacteria</taxon>
        <taxon>Bacillati</taxon>
        <taxon>Actinomycetota</taxon>
        <taxon>Actinomycetes</taxon>
        <taxon>Micrococcales</taxon>
        <taxon>Microbacteriaceae</taxon>
        <taxon>Salinibacterium</taxon>
    </lineage>
</organism>
<comment type="caution">
    <text evidence="1">The sequence shown here is derived from an EMBL/GenBank/DDBJ whole genome shotgun (WGS) entry which is preliminary data.</text>
</comment>
<evidence type="ECO:0000313" key="1">
    <source>
        <dbReference type="EMBL" id="PJJ80905.1"/>
    </source>
</evidence>
<sequence>MSNVFGREGTALRERVGSLSQVVRLDSFVEAEGPARGARRLRMVNGSGMEVELHPDRALDIGQVTFDGIPIAWISPTEITAPEAFEPEGAGWLRTFGGGLLATCGLDTFGPAGDDAGQTLGLHGRIGAQKARVIRAEANAREVVVKAVTRQAAVFGENLTLQRTISAEVGATSFLLEDTVTNESFAEQPHMILYHINLGWPLLSENTIVDIPSRETVARDAEGEKGIDTWQTGAAPTPGFAEQVFRHTIGDEPAAQVRVTNPDLGLELIVEFSGLELPWLFQWKMVGQGHYALGIEPTNTANVFGRNAAREAGELTSIPAGQSVSYSVRFTLQRTNGSDSVRDEGSSE</sequence>
<reference evidence="1 2" key="1">
    <citation type="submission" date="2017-11" db="EMBL/GenBank/DDBJ databases">
        <title>Genomic Encyclopedia of Archaeal and Bacterial Type Strains, Phase II (KMG-II): From Individual Species to Whole Genera.</title>
        <authorList>
            <person name="Goeker M."/>
        </authorList>
    </citation>
    <scope>NUCLEOTIDE SEQUENCE [LARGE SCALE GENOMIC DNA]</scope>
    <source>
        <strain evidence="1 2">DSM 16400</strain>
    </source>
</reference>